<evidence type="ECO:0000313" key="3">
    <source>
        <dbReference type="EMBL" id="PON50093.1"/>
    </source>
</evidence>
<dbReference type="EMBL" id="JXTB01000250">
    <property type="protein sequence ID" value="PON50093.1"/>
    <property type="molecule type" value="Genomic_DNA"/>
</dbReference>
<name>A0A2P5BMV6_PARAD</name>
<dbReference type="AlphaFoldDB" id="A0A2P5BMV6"/>
<keyword evidence="4" id="KW-1185">Reference proteome</keyword>
<protein>
    <submittedName>
        <fullName evidence="3">Uncharacterized protein</fullName>
    </submittedName>
</protein>
<evidence type="ECO:0000256" key="2">
    <source>
        <dbReference type="SAM" id="MobiDB-lite"/>
    </source>
</evidence>
<dbReference type="OrthoDB" id="1899721at2759"/>
<feature type="region of interest" description="Disordered" evidence="2">
    <location>
        <begin position="307"/>
        <end position="340"/>
    </location>
</feature>
<feature type="compositionally biased region" description="Basic residues" evidence="2">
    <location>
        <begin position="379"/>
        <end position="397"/>
    </location>
</feature>
<keyword evidence="1" id="KW-0175">Coiled coil</keyword>
<evidence type="ECO:0000256" key="1">
    <source>
        <dbReference type="SAM" id="Coils"/>
    </source>
</evidence>
<dbReference type="Proteomes" id="UP000237105">
    <property type="component" value="Unassembled WGS sequence"/>
</dbReference>
<reference evidence="4" key="1">
    <citation type="submission" date="2016-06" db="EMBL/GenBank/DDBJ databases">
        <title>Parallel loss of symbiosis genes in relatives of nitrogen-fixing non-legume Parasponia.</title>
        <authorList>
            <person name="Van Velzen R."/>
            <person name="Holmer R."/>
            <person name="Bu F."/>
            <person name="Rutten L."/>
            <person name="Van Zeijl A."/>
            <person name="Liu W."/>
            <person name="Santuari L."/>
            <person name="Cao Q."/>
            <person name="Sharma T."/>
            <person name="Shen D."/>
            <person name="Roswanjaya Y."/>
            <person name="Wardhani T."/>
            <person name="Kalhor M.S."/>
            <person name="Jansen J."/>
            <person name="Van den Hoogen J."/>
            <person name="Gungor B."/>
            <person name="Hartog M."/>
            <person name="Hontelez J."/>
            <person name="Verver J."/>
            <person name="Yang W.-C."/>
            <person name="Schijlen E."/>
            <person name="Repin R."/>
            <person name="Schilthuizen M."/>
            <person name="Schranz E."/>
            <person name="Heidstra R."/>
            <person name="Miyata K."/>
            <person name="Fedorova E."/>
            <person name="Kohlen W."/>
            <person name="Bisseling T."/>
            <person name="Smit S."/>
            <person name="Geurts R."/>
        </authorList>
    </citation>
    <scope>NUCLEOTIDE SEQUENCE [LARGE SCALE GENOMIC DNA]</scope>
    <source>
        <strain evidence="4">cv. WU1-14</strain>
    </source>
</reference>
<dbReference type="PANTHER" id="PTHR34380:SF1">
    <property type="entry name" value="OS01G0221300 PROTEIN"/>
    <property type="match status" value="1"/>
</dbReference>
<feature type="compositionally biased region" description="Acidic residues" evidence="2">
    <location>
        <begin position="445"/>
        <end position="457"/>
    </location>
</feature>
<feature type="coiled-coil region" evidence="1">
    <location>
        <begin position="7"/>
        <end position="62"/>
    </location>
</feature>
<sequence>MRTEARCMELELEVERRKTEYQVLEAKFRALEAEMLATQEKLGALKRENDELKERLSCGKDETKEDCGRPKTMEKVVDLTEDDWDDQDRVPQLMIESSVLECEKKKAERDAKAWENKFKELELWMLHSQKNLVSIGEPLALKTMEDKNKVVDLVDIGSVCHSPGKRVVNPKAAGSASNKTPYNGGHCIKEEAKSVYFESEVEFTAGRRARKQLAFEQENPSKKMAPSTPGGCRPASLSIVDIADSDEEPDSIHVQMPTDNQGSGKVVNPLDCSLGRSVTCEKGMTADVDLKRTNSSHNNVEDTAAFKGKIPPVSTPKRKRASNVVMSDTDTENDSDDNIPIGRLKRMNLQEIGLNQKGSFENATASSAVVNDKGTLTPPRRRLVALRKCRGKGRAKKNSPSNTAETKYGRGIPTNVDTENDEPDGVGSDSEGESLDGFIVNTDDSGGDDASDESEDHSDDKIDFSEILSNLQRKKDKSFKWEFEADMLAAFGKDTELCMKAVCALYRQQTSEEKITKGSLFYNNRGFNKFDALRGSTLAEFLTDGDAEGDMIKTEQELEEYDPKAIKLCRSLATNYSKQLFEIYKNKEDPFFLP</sequence>
<proteinExistence type="predicted"/>
<gene>
    <name evidence="3" type="ORF">PanWU01x14_225350</name>
</gene>
<evidence type="ECO:0000313" key="4">
    <source>
        <dbReference type="Proteomes" id="UP000237105"/>
    </source>
</evidence>
<feature type="region of interest" description="Disordered" evidence="2">
    <location>
        <begin position="371"/>
        <end position="463"/>
    </location>
</feature>
<accession>A0A2P5BMV6</accession>
<dbReference type="STRING" id="3476.A0A2P5BMV6"/>
<dbReference type="PANTHER" id="PTHR34380">
    <property type="entry name" value="BNAA03G12380D PROTEIN"/>
    <property type="match status" value="1"/>
</dbReference>
<organism evidence="3 4">
    <name type="scientific">Parasponia andersonii</name>
    <name type="common">Sponia andersonii</name>
    <dbReference type="NCBI Taxonomy" id="3476"/>
    <lineage>
        <taxon>Eukaryota</taxon>
        <taxon>Viridiplantae</taxon>
        <taxon>Streptophyta</taxon>
        <taxon>Embryophyta</taxon>
        <taxon>Tracheophyta</taxon>
        <taxon>Spermatophyta</taxon>
        <taxon>Magnoliopsida</taxon>
        <taxon>eudicotyledons</taxon>
        <taxon>Gunneridae</taxon>
        <taxon>Pentapetalae</taxon>
        <taxon>rosids</taxon>
        <taxon>fabids</taxon>
        <taxon>Rosales</taxon>
        <taxon>Cannabaceae</taxon>
        <taxon>Parasponia</taxon>
    </lineage>
</organism>
<feature type="coiled-coil region" evidence="1">
    <location>
        <begin position="97"/>
        <end position="124"/>
    </location>
</feature>
<comment type="caution">
    <text evidence="3">The sequence shown here is derived from an EMBL/GenBank/DDBJ whole genome shotgun (WGS) entry which is preliminary data.</text>
</comment>
<feature type="compositionally biased region" description="Acidic residues" evidence="2">
    <location>
        <begin position="418"/>
        <end position="434"/>
    </location>
</feature>